<dbReference type="VEuPathDB" id="TriTrypDB:LDHU3_34.1910"/>
<keyword evidence="4" id="KW-0690">Ribosome biogenesis</keyword>
<dbReference type="EMBL" id="RHLD01000026">
    <property type="protein sequence ID" value="TPP50412.1"/>
    <property type="molecule type" value="Genomic_DNA"/>
</dbReference>
<dbReference type="SUPFAM" id="SSF89895">
    <property type="entry name" value="FYSH domain"/>
    <property type="match status" value="1"/>
</dbReference>
<dbReference type="Pfam" id="PF01172">
    <property type="entry name" value="SBDS_N"/>
    <property type="match status" value="1"/>
</dbReference>
<evidence type="ECO:0000313" key="7">
    <source>
        <dbReference type="EMBL" id="TPP50412.1"/>
    </source>
</evidence>
<evidence type="ECO:0000313" key="8">
    <source>
        <dbReference type="Proteomes" id="UP000318821"/>
    </source>
</evidence>
<evidence type="ECO:0000256" key="5">
    <source>
        <dbReference type="ARBA" id="ARBA00049708"/>
    </source>
</evidence>
<gene>
    <name evidence="7" type="ORF">CGC20_1930</name>
</gene>
<evidence type="ECO:0000256" key="3">
    <source>
        <dbReference type="ARBA" id="ARBA00022490"/>
    </source>
</evidence>
<accession>A0A504XN67</accession>
<dbReference type="GO" id="GO:0005737">
    <property type="term" value="C:cytoplasm"/>
    <property type="evidence" value="ECO:0007669"/>
    <property type="project" value="UniProtKB-SubCell"/>
</dbReference>
<dbReference type="Proteomes" id="UP000318821">
    <property type="component" value="Unassembled WGS sequence"/>
</dbReference>
<dbReference type="PANTHER" id="PTHR10927:SF1">
    <property type="entry name" value="RIBOSOME MATURATION PROTEIN SBDS"/>
    <property type="match status" value="1"/>
</dbReference>
<dbReference type="VEuPathDB" id="TriTrypDB:LdCL_340017800"/>
<evidence type="ECO:0000256" key="2">
    <source>
        <dbReference type="ARBA" id="ARBA00007433"/>
    </source>
</evidence>
<name>A0A504XN67_LEIDO</name>
<dbReference type="InterPro" id="IPR039100">
    <property type="entry name" value="Sdo1/SBDS-like"/>
</dbReference>
<comment type="subcellular location">
    <subcellularLocation>
        <location evidence="1">Cytoplasm</location>
    </subcellularLocation>
</comment>
<evidence type="ECO:0000259" key="6">
    <source>
        <dbReference type="Pfam" id="PF01172"/>
    </source>
</evidence>
<organism evidence="7 8">
    <name type="scientific">Leishmania donovani</name>
    <dbReference type="NCBI Taxonomy" id="5661"/>
    <lineage>
        <taxon>Eukaryota</taxon>
        <taxon>Discoba</taxon>
        <taxon>Euglenozoa</taxon>
        <taxon>Kinetoplastea</taxon>
        <taxon>Metakinetoplastina</taxon>
        <taxon>Trypanosomatida</taxon>
        <taxon>Trypanosomatidae</taxon>
        <taxon>Leishmaniinae</taxon>
        <taxon>Leishmania</taxon>
    </lineage>
</organism>
<dbReference type="InterPro" id="IPR019783">
    <property type="entry name" value="SDO1/SBDS_N"/>
</dbReference>
<evidence type="ECO:0000256" key="4">
    <source>
        <dbReference type="ARBA" id="ARBA00022517"/>
    </source>
</evidence>
<dbReference type="GO" id="GO:0042254">
    <property type="term" value="P:ribosome biogenesis"/>
    <property type="evidence" value="ECO:0007669"/>
    <property type="project" value="UniProtKB-KW"/>
</dbReference>
<dbReference type="Gene3D" id="3.30.1250.10">
    <property type="entry name" value="Ribosome maturation protein SBDS, N-terminal domain"/>
    <property type="match status" value="1"/>
</dbReference>
<sequence>MGTGTGGFYNERSYAVSAVAATAHEHRRGSVFKERGQLEIACYKNKVISYRSGTESRLDEVLQVERIFANVARGYLASEKEIQTVFGSEMTEAEAIKYMLDQVNCR</sequence>
<comment type="similarity">
    <text evidence="2">Belongs to the SDO1/SBDS family.</text>
</comment>
<comment type="caution">
    <text evidence="7">The sequence shown here is derived from an EMBL/GenBank/DDBJ whole genome shotgun (WGS) entry which is preliminary data.</text>
</comment>
<protein>
    <submittedName>
        <fullName evidence="7">Shwachman-Bodian-Diamond syndrome (SBDS) family protein</fullName>
    </submittedName>
</protein>
<keyword evidence="3" id="KW-0963">Cytoplasm</keyword>
<comment type="subunit">
    <text evidence="5">Associates with the 60S ribosomal subunit.</text>
</comment>
<dbReference type="PANTHER" id="PTHR10927">
    <property type="entry name" value="RIBOSOME MATURATION PROTEIN SBDS"/>
    <property type="match status" value="1"/>
</dbReference>
<feature type="domain" description="Ribosome maturation protein SDO1/SBDS N-terminal" evidence="6">
    <location>
        <begin position="35"/>
        <end position="102"/>
    </location>
</feature>
<evidence type="ECO:0000256" key="1">
    <source>
        <dbReference type="ARBA" id="ARBA00004496"/>
    </source>
</evidence>
<dbReference type="AlphaFoldDB" id="A0A504XN67"/>
<dbReference type="InterPro" id="IPR036786">
    <property type="entry name" value="Ribosome_mat_SBDS_N_sf"/>
</dbReference>
<dbReference type="VEuPathDB" id="TriTrypDB:LdBPK_341190.1"/>
<reference evidence="8" key="1">
    <citation type="submission" date="2019-02" db="EMBL/GenBank/DDBJ databases">
        <title>FDA dAtabase for Regulatory Grade micrObial Sequences (FDA-ARGOS): Supporting development and validation of Infectious Disease Dx tests.</title>
        <authorList>
            <person name="Duncan R."/>
            <person name="Fisher C."/>
            <person name="Tallon L."/>
            <person name="Sadzewicz L."/>
            <person name="Sengamalay N."/>
            <person name="Ott S."/>
            <person name="Godinez A."/>
            <person name="Nagaraj S."/>
            <person name="Vavikolanu K."/>
            <person name="Vyas G."/>
            <person name="Nadendla S."/>
            <person name="Aluvathingal J."/>
            <person name="Sichtig H."/>
        </authorList>
    </citation>
    <scope>NUCLEOTIDE SEQUENCE [LARGE SCALE GENOMIC DNA]</scope>
    <source>
        <strain evidence="8">FDAARGOS_360</strain>
    </source>
</reference>
<proteinExistence type="inferred from homology"/>